<protein>
    <submittedName>
        <fullName evidence="1">Uncharacterized protein</fullName>
    </submittedName>
</protein>
<reference evidence="1 2" key="1">
    <citation type="submission" date="2015-10" db="EMBL/GenBank/DDBJ databases">
        <title>Draft genome sequence of Streptomyces griseoruber DSM 40281, type strain for the species Streptomyces griseoruber.</title>
        <authorList>
            <person name="Ruckert C."/>
            <person name="Winkler A."/>
            <person name="Kalinowski J."/>
            <person name="Kampfer P."/>
            <person name="Glaeser S."/>
        </authorList>
    </citation>
    <scope>NUCLEOTIDE SEQUENCE [LARGE SCALE GENOMIC DNA]</scope>
    <source>
        <strain evidence="1 2">DSM 40281</strain>
    </source>
</reference>
<organism evidence="1 2">
    <name type="scientific">Streptomyces griseoruber</name>
    <dbReference type="NCBI Taxonomy" id="1943"/>
    <lineage>
        <taxon>Bacteria</taxon>
        <taxon>Bacillati</taxon>
        <taxon>Actinomycetota</taxon>
        <taxon>Actinomycetes</taxon>
        <taxon>Kitasatosporales</taxon>
        <taxon>Streptomycetaceae</taxon>
        <taxon>Streptomyces</taxon>
    </lineage>
</organism>
<dbReference type="Proteomes" id="UP000052982">
    <property type="component" value="Unassembled WGS sequence"/>
</dbReference>
<evidence type="ECO:0000313" key="2">
    <source>
        <dbReference type="Proteomes" id="UP000052982"/>
    </source>
</evidence>
<gene>
    <name evidence="1" type="ORF">AQJ64_17935</name>
</gene>
<accession>A0A117RCA7</accession>
<dbReference type="STRING" id="1943.AQJ64_17935"/>
<dbReference type="EMBL" id="LMWW01000027">
    <property type="protein sequence ID" value="KUN82858.1"/>
    <property type="molecule type" value="Genomic_DNA"/>
</dbReference>
<comment type="caution">
    <text evidence="1">The sequence shown here is derived from an EMBL/GenBank/DDBJ whole genome shotgun (WGS) entry which is preliminary data.</text>
</comment>
<keyword evidence="2" id="KW-1185">Reference proteome</keyword>
<dbReference type="AlphaFoldDB" id="A0A117RCA7"/>
<name>A0A117RCA7_9ACTN</name>
<sequence length="101" mass="10561">MPGPCVGQRGGVQFLEFVAAERDCLRGLMFSRRRDGLVVLGIGTIHGFWAGSQARSIWAGVAALRTAQPRRGSRRLSASSAIRPGRAAPAALSCGPAAALM</sequence>
<evidence type="ECO:0000313" key="1">
    <source>
        <dbReference type="EMBL" id="KUN82858.1"/>
    </source>
</evidence>
<proteinExistence type="predicted"/>